<dbReference type="EC" id="4.2.1.17" evidence="3"/>
<evidence type="ECO:0000256" key="2">
    <source>
        <dbReference type="RuleBase" id="RU003707"/>
    </source>
</evidence>
<organism evidence="3 4">
    <name type="scientific">Neolewinella antarctica</name>
    <dbReference type="NCBI Taxonomy" id="442734"/>
    <lineage>
        <taxon>Bacteria</taxon>
        <taxon>Pseudomonadati</taxon>
        <taxon>Bacteroidota</taxon>
        <taxon>Saprospiria</taxon>
        <taxon>Saprospirales</taxon>
        <taxon>Lewinellaceae</taxon>
        <taxon>Neolewinella</taxon>
    </lineage>
</organism>
<dbReference type="EMBL" id="JAATJH010000001">
    <property type="protein sequence ID" value="NJC25007.1"/>
    <property type="molecule type" value="Genomic_DNA"/>
</dbReference>
<evidence type="ECO:0000313" key="4">
    <source>
        <dbReference type="Proteomes" id="UP000770785"/>
    </source>
</evidence>
<proteinExistence type="inferred from homology"/>
<dbReference type="RefSeq" id="WP_168035785.1">
    <property type="nucleotide sequence ID" value="NZ_JAATJH010000001.1"/>
</dbReference>
<keyword evidence="4" id="KW-1185">Reference proteome</keyword>
<dbReference type="PANTHER" id="PTHR11941">
    <property type="entry name" value="ENOYL-COA HYDRATASE-RELATED"/>
    <property type="match status" value="1"/>
</dbReference>
<dbReference type="Proteomes" id="UP000770785">
    <property type="component" value="Unassembled WGS sequence"/>
</dbReference>
<evidence type="ECO:0000313" key="3">
    <source>
        <dbReference type="EMBL" id="NJC25007.1"/>
    </source>
</evidence>
<name>A0ABX0X852_9BACT</name>
<dbReference type="Pfam" id="PF00378">
    <property type="entry name" value="ECH_1"/>
    <property type="match status" value="1"/>
</dbReference>
<protein>
    <submittedName>
        <fullName evidence="3">Enoyl-CoA hydratase</fullName>
        <ecNumber evidence="3">4.2.1.17</ecNumber>
    </submittedName>
</protein>
<comment type="caution">
    <text evidence="3">The sequence shown here is derived from an EMBL/GenBank/DDBJ whole genome shotgun (WGS) entry which is preliminary data.</text>
</comment>
<dbReference type="InterPro" id="IPR029045">
    <property type="entry name" value="ClpP/crotonase-like_dom_sf"/>
</dbReference>
<dbReference type="PANTHER" id="PTHR11941:SF54">
    <property type="entry name" value="ENOYL-COA HYDRATASE, MITOCHONDRIAL"/>
    <property type="match status" value="1"/>
</dbReference>
<sequence length="260" mass="27450">MSNYQNVIVAVEAGILHVTINRPKALNALNQQTMRELEQVFGKEYKDSKEITGVLITGSGDRAFVAGADIKEFIGVAAEGSGREMSEMGQNVFFLIERFHVPVLALINGFALGGGCELALACHLRVAADTAKFGQPEVNLGIIPGYGGTQRLNQVVGKGKAIELTLTGNMIDAQEAHRIGLVNYALPAAEAKAKAMELLSTIATKGPIAVRESISAINAYYAGSDFAAEAEAFGIASGAEDFAEGAAAFVEKRKANFKGK</sequence>
<dbReference type="InterPro" id="IPR018376">
    <property type="entry name" value="Enoyl-CoA_hyd/isom_CS"/>
</dbReference>
<dbReference type="SUPFAM" id="SSF52096">
    <property type="entry name" value="ClpP/crotonase"/>
    <property type="match status" value="1"/>
</dbReference>
<dbReference type="CDD" id="cd06558">
    <property type="entry name" value="crotonase-like"/>
    <property type="match status" value="1"/>
</dbReference>
<dbReference type="InterPro" id="IPR001753">
    <property type="entry name" value="Enoyl-CoA_hydra/iso"/>
</dbReference>
<reference evidence="3 4" key="1">
    <citation type="submission" date="2020-03" db="EMBL/GenBank/DDBJ databases">
        <title>Genomic Encyclopedia of Type Strains, Phase IV (KMG-IV): sequencing the most valuable type-strain genomes for metagenomic binning, comparative biology and taxonomic classification.</title>
        <authorList>
            <person name="Goeker M."/>
        </authorList>
    </citation>
    <scope>NUCLEOTIDE SEQUENCE [LARGE SCALE GENOMIC DNA]</scope>
    <source>
        <strain evidence="3 4">DSM 105096</strain>
    </source>
</reference>
<dbReference type="GO" id="GO:0004300">
    <property type="term" value="F:enoyl-CoA hydratase activity"/>
    <property type="evidence" value="ECO:0007669"/>
    <property type="project" value="UniProtKB-EC"/>
</dbReference>
<gene>
    <name evidence="3" type="ORF">GGR27_000488</name>
</gene>
<dbReference type="PROSITE" id="PS00166">
    <property type="entry name" value="ENOYL_COA_HYDRATASE"/>
    <property type="match status" value="1"/>
</dbReference>
<keyword evidence="3" id="KW-0456">Lyase</keyword>
<accession>A0ABX0X852</accession>
<dbReference type="Gene3D" id="3.90.226.10">
    <property type="entry name" value="2-enoyl-CoA Hydratase, Chain A, domain 1"/>
    <property type="match status" value="1"/>
</dbReference>
<evidence type="ECO:0000256" key="1">
    <source>
        <dbReference type="ARBA" id="ARBA00005254"/>
    </source>
</evidence>
<comment type="similarity">
    <text evidence="1 2">Belongs to the enoyl-CoA hydratase/isomerase family.</text>
</comment>